<reference evidence="2" key="1">
    <citation type="submission" date="2013-07" db="EMBL/GenBank/DDBJ databases">
        <title>The Genome Sequence of Cryptococcus dejecticola CBS10117.</title>
        <authorList>
            <consortium name="The Broad Institute Genome Sequencing Platform"/>
            <person name="Cuomo C."/>
            <person name="Litvintseva A."/>
            <person name="Chen Y."/>
            <person name="Heitman J."/>
            <person name="Sun S."/>
            <person name="Springer D."/>
            <person name="Dromer F."/>
            <person name="Young S.K."/>
            <person name="Zeng Q."/>
            <person name="Gargeya S."/>
            <person name="Fitzgerald M."/>
            <person name="Abouelleil A."/>
            <person name="Alvarado L."/>
            <person name="Berlin A.M."/>
            <person name="Chapman S.B."/>
            <person name="Dewar J."/>
            <person name="Goldberg J."/>
            <person name="Griggs A."/>
            <person name="Gujja S."/>
            <person name="Hansen M."/>
            <person name="Howarth C."/>
            <person name="Imamovic A."/>
            <person name="Larimer J."/>
            <person name="McCowan C."/>
            <person name="Murphy C."/>
            <person name="Pearson M."/>
            <person name="Priest M."/>
            <person name="Roberts A."/>
            <person name="Saif S."/>
            <person name="Shea T."/>
            <person name="Sykes S."/>
            <person name="Wortman J."/>
            <person name="Nusbaum C."/>
            <person name="Birren B."/>
        </authorList>
    </citation>
    <scope>NUCLEOTIDE SEQUENCE [LARGE SCALE GENOMIC DNA]</scope>
    <source>
        <strain evidence="2">CBS 10117</strain>
    </source>
</reference>
<organism evidence="2">
    <name type="scientific">Kwoniella dejecticola CBS 10117</name>
    <dbReference type="NCBI Taxonomy" id="1296121"/>
    <lineage>
        <taxon>Eukaryota</taxon>
        <taxon>Fungi</taxon>
        <taxon>Dikarya</taxon>
        <taxon>Basidiomycota</taxon>
        <taxon>Agaricomycotina</taxon>
        <taxon>Tremellomycetes</taxon>
        <taxon>Tremellales</taxon>
        <taxon>Cryptococcaceae</taxon>
        <taxon>Kwoniella</taxon>
    </lineage>
</organism>
<keyword evidence="4" id="KW-1185">Reference proteome</keyword>
<evidence type="ECO:0000313" key="3">
    <source>
        <dbReference type="EMBL" id="WWC60566.1"/>
    </source>
</evidence>
<accession>A0A1A6AAP9</accession>
<evidence type="ECO:0000313" key="2">
    <source>
        <dbReference type="EMBL" id="OBR87136.1"/>
    </source>
</evidence>
<dbReference type="RefSeq" id="XP_018264978.1">
    <property type="nucleotide sequence ID" value="XM_018406484.1"/>
</dbReference>
<proteinExistence type="predicted"/>
<dbReference type="OrthoDB" id="2596387at2759"/>
<dbReference type="KEGG" id="kdj:28966859"/>
<protein>
    <submittedName>
        <fullName evidence="2">Uncharacterized protein</fullName>
    </submittedName>
</protein>
<gene>
    <name evidence="2" type="ORF">I303_03160</name>
    <name evidence="3" type="ORF">I303_103140</name>
</gene>
<name>A0A1A6AAP9_9TREE</name>
<reference evidence="3" key="2">
    <citation type="submission" date="2013-07" db="EMBL/GenBank/DDBJ databases">
        <authorList>
            <consortium name="The Broad Institute Genome Sequencing Platform"/>
            <person name="Cuomo C."/>
            <person name="Litvintseva A."/>
            <person name="Chen Y."/>
            <person name="Heitman J."/>
            <person name="Sun S."/>
            <person name="Springer D."/>
            <person name="Dromer F."/>
            <person name="Young S.K."/>
            <person name="Zeng Q."/>
            <person name="Gargeya S."/>
            <person name="Fitzgerald M."/>
            <person name="Abouelleil A."/>
            <person name="Alvarado L."/>
            <person name="Berlin A.M."/>
            <person name="Chapman S.B."/>
            <person name="Dewar J."/>
            <person name="Goldberg J."/>
            <person name="Griggs A."/>
            <person name="Gujja S."/>
            <person name="Hansen M."/>
            <person name="Howarth C."/>
            <person name="Imamovic A."/>
            <person name="Larimer J."/>
            <person name="McCowan C."/>
            <person name="Murphy C."/>
            <person name="Pearson M."/>
            <person name="Priest M."/>
            <person name="Roberts A."/>
            <person name="Saif S."/>
            <person name="Shea T."/>
            <person name="Sykes S."/>
            <person name="Wortman J."/>
            <person name="Nusbaum C."/>
            <person name="Birren B."/>
        </authorList>
    </citation>
    <scope>NUCLEOTIDE SEQUENCE</scope>
    <source>
        <strain evidence="3">CBS 10117</strain>
    </source>
</reference>
<feature type="region of interest" description="Disordered" evidence="1">
    <location>
        <begin position="371"/>
        <end position="417"/>
    </location>
</feature>
<dbReference type="Proteomes" id="UP000078595">
    <property type="component" value="Chromosome 3"/>
</dbReference>
<sequence length="453" mass="51544">MSSHSRQLSDVSEATGSTSAASQSSIKLESLAEQSDYAIFLASNFGIRECIPDSIPQHWHTWLREIRDNLELNVEFVDILDMPLYINGQPLHSVRPEVYAASQDARLKAIGPNLHARFCRLRELGITFATEDEWEKLLISWLELVLGDEGGIRDPPVAIACQRGTVRLARSRLGLYGIALVKPDLLLGLPSSKLQIKCDRQAPALLCDIRAYCQKRRVLMTATDNLLDPMWFPFVLMEVEGGNGKAHKARLQNVTSLRIALELVFQLHARAEATRPRDCMPLSPMMNTVYGVRTCSDNVEVVIAVRDVCDIRVTRILVGSLSDSSTFLKLYNLLQRFEWEAVERREKIENWLWCLQDEDDMPVQQDQIATNLTAEDDPHPDSKRPRLNPKNPKNRKPANMPSAAPTETPRRGRRVEETSQRILEWRARLSDAEQREGFMPLDPKRCNDRLMLK</sequence>
<dbReference type="EMBL" id="KI894029">
    <property type="protein sequence ID" value="OBR87136.1"/>
    <property type="molecule type" value="Genomic_DNA"/>
</dbReference>
<dbReference type="AlphaFoldDB" id="A0A1A6AAP9"/>
<feature type="compositionally biased region" description="Basic and acidic residues" evidence="1">
    <location>
        <begin position="408"/>
        <end position="417"/>
    </location>
</feature>
<dbReference type="EMBL" id="CP144532">
    <property type="protein sequence ID" value="WWC60566.1"/>
    <property type="molecule type" value="Genomic_DNA"/>
</dbReference>
<reference evidence="3" key="3">
    <citation type="submission" date="2024-02" db="EMBL/GenBank/DDBJ databases">
        <title>Comparative genomics of Cryptococcus and Kwoniella reveals pathogenesis evolution and contrasting modes of karyotype evolution via chromosome fusion or intercentromeric recombination.</title>
        <authorList>
            <person name="Coelho M.A."/>
            <person name="David-Palma M."/>
            <person name="Shea T."/>
            <person name="Bowers K."/>
            <person name="McGinley-Smith S."/>
            <person name="Mohammad A.W."/>
            <person name="Gnirke A."/>
            <person name="Yurkov A.M."/>
            <person name="Nowrousian M."/>
            <person name="Sun S."/>
            <person name="Cuomo C.A."/>
            <person name="Heitman J."/>
        </authorList>
    </citation>
    <scope>NUCLEOTIDE SEQUENCE</scope>
    <source>
        <strain evidence="3">CBS 10117</strain>
    </source>
</reference>
<dbReference type="VEuPathDB" id="FungiDB:I303_03160"/>
<evidence type="ECO:0000256" key="1">
    <source>
        <dbReference type="SAM" id="MobiDB-lite"/>
    </source>
</evidence>
<evidence type="ECO:0000313" key="4">
    <source>
        <dbReference type="Proteomes" id="UP000078595"/>
    </source>
</evidence>
<dbReference type="GeneID" id="28966859"/>